<organism evidence="1 2">
    <name type="scientific">Ixodes persulcatus</name>
    <name type="common">Taiga tick</name>
    <dbReference type="NCBI Taxonomy" id="34615"/>
    <lineage>
        <taxon>Eukaryota</taxon>
        <taxon>Metazoa</taxon>
        <taxon>Ecdysozoa</taxon>
        <taxon>Arthropoda</taxon>
        <taxon>Chelicerata</taxon>
        <taxon>Arachnida</taxon>
        <taxon>Acari</taxon>
        <taxon>Parasitiformes</taxon>
        <taxon>Ixodida</taxon>
        <taxon>Ixodoidea</taxon>
        <taxon>Ixodidae</taxon>
        <taxon>Ixodinae</taxon>
        <taxon>Ixodes</taxon>
    </lineage>
</organism>
<sequence length="269" mass="30814">MFRVLAAAKAVRRIPDSPRNALCYQILALHICDQVLYGSVIKLPGFRPRKTLEREPSNDCRAARFRLLNEELYTSQSADAVRSFEEDPKAFQVYHEGFERQVSKWPVNPVDVIIDSLRSMPNTTVIADLGCGEAKIARTLTDKKVHSFDLKALNDQVTVCDMSRLPLYRQTVDVAVFCLSLMGTNLNTFILEANRILKKGGLLKIAEVKSRFKNIDGFPKAMKKFGFQFIQKDDSNKMFVLFDFKKLRSTSKHPYLPQLKLMPCLYKKR</sequence>
<protein>
    <submittedName>
        <fullName evidence="1">Uncharacterized protein</fullName>
    </submittedName>
</protein>
<keyword evidence="2" id="KW-1185">Reference proteome</keyword>
<comment type="caution">
    <text evidence="1">The sequence shown here is derived from an EMBL/GenBank/DDBJ whole genome shotgun (WGS) entry which is preliminary data.</text>
</comment>
<accession>A0AC60P258</accession>
<proteinExistence type="predicted"/>
<reference evidence="1 2" key="1">
    <citation type="journal article" date="2020" name="Cell">
        <title>Large-Scale Comparative Analyses of Tick Genomes Elucidate Their Genetic Diversity and Vector Capacities.</title>
        <authorList>
            <consortium name="Tick Genome and Microbiome Consortium (TIGMIC)"/>
            <person name="Jia N."/>
            <person name="Wang J."/>
            <person name="Shi W."/>
            <person name="Du L."/>
            <person name="Sun Y."/>
            <person name="Zhan W."/>
            <person name="Jiang J.F."/>
            <person name="Wang Q."/>
            <person name="Zhang B."/>
            <person name="Ji P."/>
            <person name="Bell-Sakyi L."/>
            <person name="Cui X.M."/>
            <person name="Yuan T.T."/>
            <person name="Jiang B.G."/>
            <person name="Yang W.F."/>
            <person name="Lam T.T."/>
            <person name="Chang Q.C."/>
            <person name="Ding S.J."/>
            <person name="Wang X.J."/>
            <person name="Zhu J.G."/>
            <person name="Ruan X.D."/>
            <person name="Zhao L."/>
            <person name="Wei J.T."/>
            <person name="Ye R.Z."/>
            <person name="Que T.C."/>
            <person name="Du C.H."/>
            <person name="Zhou Y.H."/>
            <person name="Cheng J.X."/>
            <person name="Dai P.F."/>
            <person name="Guo W.B."/>
            <person name="Han X.H."/>
            <person name="Huang E.J."/>
            <person name="Li L.F."/>
            <person name="Wei W."/>
            <person name="Gao Y.C."/>
            <person name="Liu J.Z."/>
            <person name="Shao H.Z."/>
            <person name="Wang X."/>
            <person name="Wang C.C."/>
            <person name="Yang T.C."/>
            <person name="Huo Q.B."/>
            <person name="Li W."/>
            <person name="Chen H.Y."/>
            <person name="Chen S.E."/>
            <person name="Zhou L.G."/>
            <person name="Ni X.B."/>
            <person name="Tian J.H."/>
            <person name="Sheng Y."/>
            <person name="Liu T."/>
            <person name="Pan Y.S."/>
            <person name="Xia L.Y."/>
            <person name="Li J."/>
            <person name="Zhao F."/>
            <person name="Cao W.C."/>
        </authorList>
    </citation>
    <scope>NUCLEOTIDE SEQUENCE [LARGE SCALE GENOMIC DNA]</scope>
    <source>
        <strain evidence="1">Iper-2018</strain>
    </source>
</reference>
<gene>
    <name evidence="1" type="ORF">HPB47_009550</name>
</gene>
<dbReference type="Proteomes" id="UP000805193">
    <property type="component" value="Unassembled WGS sequence"/>
</dbReference>
<evidence type="ECO:0000313" key="1">
    <source>
        <dbReference type="EMBL" id="KAG0413309.1"/>
    </source>
</evidence>
<evidence type="ECO:0000313" key="2">
    <source>
        <dbReference type="Proteomes" id="UP000805193"/>
    </source>
</evidence>
<name>A0AC60P258_IXOPE</name>
<dbReference type="EMBL" id="JABSTQ010011274">
    <property type="protein sequence ID" value="KAG0413309.1"/>
    <property type="molecule type" value="Genomic_DNA"/>
</dbReference>